<dbReference type="Pfam" id="PF13624">
    <property type="entry name" value="SurA_N_3"/>
    <property type="match status" value="1"/>
</dbReference>
<keyword evidence="2" id="KW-1003">Cell membrane</keyword>
<keyword evidence="3" id="KW-0997">Cell inner membrane</keyword>
<dbReference type="PANTHER" id="PTHR47529:SF1">
    <property type="entry name" value="PERIPLASMIC CHAPERONE PPID"/>
    <property type="match status" value="1"/>
</dbReference>
<organism evidence="13 14">
    <name type="scientific">Pigmentiphaga aceris</name>
    <dbReference type="NCBI Taxonomy" id="1940612"/>
    <lineage>
        <taxon>Bacteria</taxon>
        <taxon>Pseudomonadati</taxon>
        <taxon>Pseudomonadota</taxon>
        <taxon>Betaproteobacteria</taxon>
        <taxon>Burkholderiales</taxon>
        <taxon>Alcaligenaceae</taxon>
        <taxon>Pigmentiphaga</taxon>
    </lineage>
</organism>
<dbReference type="PROSITE" id="PS50198">
    <property type="entry name" value="PPIC_PPIASE_2"/>
    <property type="match status" value="1"/>
</dbReference>
<name>A0A5C0AZI3_9BURK</name>
<dbReference type="Pfam" id="PF13616">
    <property type="entry name" value="Rotamase_3"/>
    <property type="match status" value="1"/>
</dbReference>
<proteinExistence type="inferred from homology"/>
<dbReference type="OrthoDB" id="9812372at2"/>
<gene>
    <name evidence="13" type="ORF">FXN63_14055</name>
</gene>
<dbReference type="InterPro" id="IPR027304">
    <property type="entry name" value="Trigger_fact/SurA_dom_sf"/>
</dbReference>
<dbReference type="GO" id="GO:0003755">
    <property type="term" value="F:peptidyl-prolyl cis-trans isomerase activity"/>
    <property type="evidence" value="ECO:0007669"/>
    <property type="project" value="UniProtKB-KW"/>
</dbReference>
<sequence>MFDFVRSHQRWMQLILLLLILPSFVFVGVQGYSSFVDTGTAFAKVGKVSISQQEYENAQRARLEQLRSQFGSNFDPQMFDTPEARQQLLDSLIDTRLVASTVAASHFSASDRRLQETILAIPAVQEDGKFSMSRYQSALAAQGMTPTMFEAQLRNDLAQQTVTAPVSDSATLPKTVFDTVVAAQGQQREVRLLNLPATAYTAKVTVTDEDVKKFYDANAAQFSVPEQVDAQYIVLDEKAAIAETPVSTADVESYYKQNEAKFSAPEQRRASHILLTVDEKASDADRAKVRAKAEALSTQARAKPADFAALAKANSQDPGSAATGGDLDWFGRGMMVKQFEDSAFSMKQGEISAPVQSDFGYHVIQVTGIRPAQIKPLAEVRPQIENEIRQQKASARYAELAEQFTNIIYEQSDSLKPAADKLGLTVRTATGITRSPSGPPSAPGISDNRKVIDALFSDEVLKENRNSGAIEVATGTLVAVHLLKHNPAHVAPLAEVSARIRTQLTNERATELAKKAGEERLAALKTKDDVTGFAASRQFSRRQSAQDVPAAVLGGVMRADVKTLPAFIGIDTGNGYTIARISKVDAAPALDADRAKAEREQIARRVAAAEQDAVMKVLRETNKVSVTPAGEAFIKRTAADAG</sequence>
<dbReference type="KEGG" id="pacr:FXN63_14055"/>
<evidence type="ECO:0000259" key="12">
    <source>
        <dbReference type="PROSITE" id="PS50198"/>
    </source>
</evidence>
<dbReference type="Gene3D" id="6.10.140.970">
    <property type="match status" value="1"/>
</dbReference>
<dbReference type="InterPro" id="IPR000297">
    <property type="entry name" value="PPIase_PpiC"/>
</dbReference>
<evidence type="ECO:0000256" key="11">
    <source>
        <dbReference type="PROSITE-ProRule" id="PRU00278"/>
    </source>
</evidence>
<dbReference type="InterPro" id="IPR046357">
    <property type="entry name" value="PPIase_dom_sf"/>
</dbReference>
<evidence type="ECO:0000256" key="4">
    <source>
        <dbReference type="ARBA" id="ARBA00022692"/>
    </source>
</evidence>
<dbReference type="Proteomes" id="UP000325161">
    <property type="component" value="Chromosome"/>
</dbReference>
<keyword evidence="7" id="KW-0143">Chaperone</keyword>
<evidence type="ECO:0000256" key="6">
    <source>
        <dbReference type="ARBA" id="ARBA00023136"/>
    </source>
</evidence>
<dbReference type="RefSeq" id="WP_148815833.1">
    <property type="nucleotide sequence ID" value="NZ_CP043046.1"/>
</dbReference>
<protein>
    <recommendedName>
        <fullName evidence="9">Periplasmic chaperone PpiD</fullName>
    </recommendedName>
    <alternativeName>
        <fullName evidence="10">Periplasmic folding chaperone</fullName>
    </alternativeName>
</protein>
<keyword evidence="11 13" id="KW-0413">Isomerase</keyword>
<keyword evidence="14" id="KW-1185">Reference proteome</keyword>
<feature type="domain" description="PpiC" evidence="12">
    <location>
        <begin position="265"/>
        <end position="368"/>
    </location>
</feature>
<dbReference type="SUPFAM" id="SSF54534">
    <property type="entry name" value="FKBP-like"/>
    <property type="match status" value="1"/>
</dbReference>
<dbReference type="Gene3D" id="3.10.50.40">
    <property type="match status" value="1"/>
</dbReference>
<dbReference type="EMBL" id="CP043046">
    <property type="protein sequence ID" value="QEI06833.1"/>
    <property type="molecule type" value="Genomic_DNA"/>
</dbReference>
<dbReference type="SUPFAM" id="SSF109998">
    <property type="entry name" value="Triger factor/SurA peptide-binding domain-like"/>
    <property type="match status" value="1"/>
</dbReference>
<evidence type="ECO:0000256" key="7">
    <source>
        <dbReference type="ARBA" id="ARBA00023186"/>
    </source>
</evidence>
<accession>A0A5C0AZI3</accession>
<keyword evidence="5" id="KW-1133">Transmembrane helix</keyword>
<dbReference type="InterPro" id="IPR052029">
    <property type="entry name" value="PpiD_chaperone"/>
</dbReference>
<evidence type="ECO:0000256" key="10">
    <source>
        <dbReference type="ARBA" id="ARBA00042775"/>
    </source>
</evidence>
<evidence type="ECO:0000313" key="13">
    <source>
        <dbReference type="EMBL" id="QEI06833.1"/>
    </source>
</evidence>
<keyword evidence="6" id="KW-0472">Membrane</keyword>
<evidence type="ECO:0000256" key="2">
    <source>
        <dbReference type="ARBA" id="ARBA00022475"/>
    </source>
</evidence>
<keyword evidence="11" id="KW-0697">Rotamase</keyword>
<keyword evidence="4" id="KW-0812">Transmembrane</keyword>
<evidence type="ECO:0000256" key="3">
    <source>
        <dbReference type="ARBA" id="ARBA00022519"/>
    </source>
</evidence>
<evidence type="ECO:0000256" key="8">
    <source>
        <dbReference type="ARBA" id="ARBA00038408"/>
    </source>
</evidence>
<evidence type="ECO:0000256" key="1">
    <source>
        <dbReference type="ARBA" id="ARBA00004382"/>
    </source>
</evidence>
<dbReference type="Gene3D" id="1.10.4030.10">
    <property type="entry name" value="Porin chaperone SurA, peptide-binding domain"/>
    <property type="match status" value="1"/>
</dbReference>
<dbReference type="PANTHER" id="PTHR47529">
    <property type="entry name" value="PEPTIDYL-PROLYL CIS-TRANS ISOMERASE D"/>
    <property type="match status" value="1"/>
</dbReference>
<comment type="similarity">
    <text evidence="8">Belongs to the PpiD chaperone family.</text>
</comment>
<reference evidence="13 14" key="1">
    <citation type="submission" date="2019-08" db="EMBL/GenBank/DDBJ databases">
        <title>Amphibian skin-associated Pigmentiphaga: genome sequence and occurrence across geography and hosts.</title>
        <authorList>
            <person name="Bletz M.C."/>
            <person name="Bunk B."/>
            <person name="Sproeer C."/>
            <person name="Biwer P."/>
            <person name="Reiter S."/>
            <person name="Rabemananjara F.C.E."/>
            <person name="Schulz S."/>
            <person name="Overmann J."/>
            <person name="Vences M."/>
        </authorList>
    </citation>
    <scope>NUCLEOTIDE SEQUENCE [LARGE SCALE GENOMIC DNA]</scope>
    <source>
        <strain evidence="13 14">Mada1488</strain>
    </source>
</reference>
<dbReference type="GO" id="GO:0005886">
    <property type="term" value="C:plasma membrane"/>
    <property type="evidence" value="ECO:0007669"/>
    <property type="project" value="UniProtKB-SubCell"/>
</dbReference>
<evidence type="ECO:0000256" key="9">
    <source>
        <dbReference type="ARBA" id="ARBA00040743"/>
    </source>
</evidence>
<comment type="subcellular location">
    <subcellularLocation>
        <location evidence="1">Cell inner membrane</location>
        <topology evidence="1">Single-pass type II membrane protein</topology>
        <orientation evidence="1">Periplasmic side</orientation>
    </subcellularLocation>
</comment>
<evidence type="ECO:0000256" key="5">
    <source>
        <dbReference type="ARBA" id="ARBA00022989"/>
    </source>
</evidence>
<evidence type="ECO:0000313" key="14">
    <source>
        <dbReference type="Proteomes" id="UP000325161"/>
    </source>
</evidence>
<dbReference type="AlphaFoldDB" id="A0A5C0AZI3"/>